<protein>
    <submittedName>
        <fullName evidence="1">DUF3892 domain-containing protein</fullName>
    </submittedName>
</protein>
<gene>
    <name evidence="1" type="ORF">HG543_08385</name>
</gene>
<dbReference type="Pfam" id="PF13031">
    <property type="entry name" value="DUF3892"/>
    <property type="match status" value="1"/>
</dbReference>
<dbReference type="RefSeq" id="WP_169344168.1">
    <property type="nucleotide sequence ID" value="NZ_JABBJJ010000027.1"/>
</dbReference>
<reference evidence="1 2" key="1">
    <citation type="submission" date="2020-04" db="EMBL/GenBank/DDBJ databases">
        <title>Draft genome of Pyxidicoccus fallax type strain.</title>
        <authorList>
            <person name="Whitworth D.E."/>
        </authorList>
    </citation>
    <scope>NUCLEOTIDE SEQUENCE [LARGE SCALE GENOMIC DNA]</scope>
    <source>
        <strain evidence="1 2">DSM 14698</strain>
    </source>
</reference>
<evidence type="ECO:0000313" key="1">
    <source>
        <dbReference type="EMBL" id="NMO14875.1"/>
    </source>
</evidence>
<organism evidence="1 2">
    <name type="scientific">Pyxidicoccus fallax</name>
    <dbReference type="NCBI Taxonomy" id="394095"/>
    <lineage>
        <taxon>Bacteria</taxon>
        <taxon>Pseudomonadati</taxon>
        <taxon>Myxococcota</taxon>
        <taxon>Myxococcia</taxon>
        <taxon>Myxococcales</taxon>
        <taxon>Cystobacterineae</taxon>
        <taxon>Myxococcaceae</taxon>
        <taxon>Pyxidicoccus</taxon>
    </lineage>
</organism>
<name>A0A848LDI4_9BACT</name>
<dbReference type="InterPro" id="IPR024997">
    <property type="entry name" value="DUF3892"/>
</dbReference>
<accession>A0A848LDI4</accession>
<keyword evidence="2" id="KW-1185">Reference proteome</keyword>
<sequence>MASRSGWPGCHRRNRAGCCPGDRVQRCSWGRDGRTPGAVWAKPRRTLGTSVSTVNPKYIRTNPDETKVDNLLELPDCA</sequence>
<proteinExistence type="predicted"/>
<dbReference type="EMBL" id="JABBJJ010000027">
    <property type="protein sequence ID" value="NMO14875.1"/>
    <property type="molecule type" value="Genomic_DNA"/>
</dbReference>
<comment type="caution">
    <text evidence="1">The sequence shown here is derived from an EMBL/GenBank/DDBJ whole genome shotgun (WGS) entry which is preliminary data.</text>
</comment>
<dbReference type="Proteomes" id="UP000518300">
    <property type="component" value="Unassembled WGS sequence"/>
</dbReference>
<dbReference type="AlphaFoldDB" id="A0A848LDI4"/>
<evidence type="ECO:0000313" key="2">
    <source>
        <dbReference type="Proteomes" id="UP000518300"/>
    </source>
</evidence>